<accession>A0ABS9MKG4</accession>
<protein>
    <submittedName>
        <fullName evidence="2">Thioesterase family protein</fullName>
    </submittedName>
</protein>
<dbReference type="PANTHER" id="PTHR36934:SF1">
    <property type="entry name" value="THIOESTERASE DOMAIN-CONTAINING PROTEIN"/>
    <property type="match status" value="1"/>
</dbReference>
<dbReference type="Pfam" id="PF22636">
    <property type="entry name" value="FlK"/>
    <property type="match status" value="1"/>
</dbReference>
<evidence type="ECO:0000313" key="2">
    <source>
        <dbReference type="EMBL" id="MCG4611307.1"/>
    </source>
</evidence>
<reference evidence="2 3" key="1">
    <citation type="submission" date="2022-01" db="EMBL/GenBank/DDBJ databases">
        <title>Collection of gut derived symbiotic bacterial strains cultured from healthy donors.</title>
        <authorList>
            <person name="Lin H."/>
            <person name="Kohout C."/>
            <person name="Waligurski E."/>
            <person name="Pamer E.G."/>
        </authorList>
    </citation>
    <scope>NUCLEOTIDE SEQUENCE [LARGE SCALE GENOMIC DNA]</scope>
    <source>
        <strain evidence="2 3">DFI.7.58</strain>
    </source>
</reference>
<gene>
    <name evidence="2" type="ORF">L0P57_10240</name>
</gene>
<dbReference type="InterPro" id="IPR029069">
    <property type="entry name" value="HotDog_dom_sf"/>
</dbReference>
<feature type="domain" description="Fluoroacetyl-CoA-specific thioesterase-like" evidence="1">
    <location>
        <begin position="11"/>
        <end position="114"/>
    </location>
</feature>
<proteinExistence type="predicted"/>
<dbReference type="EMBL" id="JAKNHQ010000014">
    <property type="protein sequence ID" value="MCG4611307.1"/>
    <property type="molecule type" value="Genomic_DNA"/>
</dbReference>
<dbReference type="PANTHER" id="PTHR36934">
    <property type="entry name" value="BLR0278 PROTEIN"/>
    <property type="match status" value="1"/>
</dbReference>
<dbReference type="InterPro" id="IPR025540">
    <property type="entry name" value="FlK"/>
</dbReference>
<comment type="caution">
    <text evidence="2">The sequence shown here is derived from an EMBL/GenBank/DDBJ whole genome shotgun (WGS) entry which is preliminary data.</text>
</comment>
<organism evidence="2 3">
    <name type="scientific">Anaeromassilibacillus senegalensis</name>
    <dbReference type="NCBI Taxonomy" id="1673717"/>
    <lineage>
        <taxon>Bacteria</taxon>
        <taxon>Bacillati</taxon>
        <taxon>Bacillota</taxon>
        <taxon>Clostridia</taxon>
        <taxon>Eubacteriales</taxon>
        <taxon>Acutalibacteraceae</taxon>
        <taxon>Anaeromassilibacillus</taxon>
    </lineage>
</organism>
<evidence type="ECO:0000313" key="3">
    <source>
        <dbReference type="Proteomes" id="UP001298681"/>
    </source>
</evidence>
<keyword evidence="3" id="KW-1185">Reference proteome</keyword>
<name>A0ABS9MKG4_9FIRM</name>
<dbReference type="Gene3D" id="3.10.129.10">
    <property type="entry name" value="Hotdog Thioesterase"/>
    <property type="match status" value="1"/>
</dbReference>
<sequence length="127" mass="13731">MDKTLTKEYVVKPEMLATAVGSGSVEVLATPMVAAFLEGAAAELAQKELQEGWTTVGSQITIEHLCPTVTGVKVEATATLTEVDGRMYRFTLEARDNAGVIARGTHERVSVEKERFFAKAQARSQSN</sequence>
<dbReference type="SUPFAM" id="SSF54637">
    <property type="entry name" value="Thioesterase/thiol ester dehydrase-isomerase"/>
    <property type="match status" value="1"/>
</dbReference>
<dbReference type="PIRSF" id="PIRSF014972">
    <property type="entry name" value="FlK"/>
    <property type="match status" value="1"/>
</dbReference>
<dbReference type="Proteomes" id="UP001298681">
    <property type="component" value="Unassembled WGS sequence"/>
</dbReference>
<evidence type="ECO:0000259" key="1">
    <source>
        <dbReference type="Pfam" id="PF22636"/>
    </source>
</evidence>
<dbReference type="InterPro" id="IPR054485">
    <property type="entry name" value="FlK-like_dom"/>
</dbReference>
<dbReference type="RefSeq" id="WP_191521240.1">
    <property type="nucleotide sequence ID" value="NZ_JAKNHQ010000014.1"/>
</dbReference>